<evidence type="ECO:0000313" key="1">
    <source>
        <dbReference type="EMBL" id="KYN35024.1"/>
    </source>
</evidence>
<gene>
    <name evidence="1" type="ORF">ALC56_10621</name>
</gene>
<evidence type="ECO:0000313" key="2">
    <source>
        <dbReference type="Proteomes" id="UP000078541"/>
    </source>
</evidence>
<proteinExistence type="predicted"/>
<dbReference type="EMBL" id="KQ981836">
    <property type="protein sequence ID" value="KYN35024.1"/>
    <property type="molecule type" value="Genomic_DNA"/>
</dbReference>
<organism evidence="1 2">
    <name type="scientific">Trachymyrmex septentrionalis</name>
    <dbReference type="NCBI Taxonomy" id="34720"/>
    <lineage>
        <taxon>Eukaryota</taxon>
        <taxon>Metazoa</taxon>
        <taxon>Ecdysozoa</taxon>
        <taxon>Arthropoda</taxon>
        <taxon>Hexapoda</taxon>
        <taxon>Insecta</taxon>
        <taxon>Pterygota</taxon>
        <taxon>Neoptera</taxon>
        <taxon>Endopterygota</taxon>
        <taxon>Hymenoptera</taxon>
        <taxon>Apocrita</taxon>
        <taxon>Aculeata</taxon>
        <taxon>Formicoidea</taxon>
        <taxon>Formicidae</taxon>
        <taxon>Myrmicinae</taxon>
        <taxon>Trachymyrmex</taxon>
    </lineage>
</organism>
<reference evidence="1 2" key="1">
    <citation type="submission" date="2016-03" db="EMBL/GenBank/DDBJ databases">
        <title>Trachymyrmex septentrionalis WGS genome.</title>
        <authorList>
            <person name="Nygaard S."/>
            <person name="Hu H."/>
            <person name="Boomsma J."/>
            <person name="Zhang G."/>
        </authorList>
    </citation>
    <scope>NUCLEOTIDE SEQUENCE [LARGE SCALE GENOMIC DNA]</scope>
    <source>
        <strain evidence="1">Tsep2-gDNA-1</strain>
        <tissue evidence="1">Whole body</tissue>
    </source>
</reference>
<keyword evidence="2" id="KW-1185">Reference proteome</keyword>
<name>A0A195F4L8_9HYME</name>
<dbReference type="AlphaFoldDB" id="A0A195F4L8"/>
<protein>
    <submittedName>
        <fullName evidence="1">Uncharacterized protein</fullName>
    </submittedName>
</protein>
<dbReference type="Proteomes" id="UP000078541">
    <property type="component" value="Unassembled WGS sequence"/>
</dbReference>
<sequence>MMVECEVKVGWTMVKSRMRSEEEMVGQYEVLGRICWKDCSETRGHGGLRDSELGKDKELVELRLKFIYINRNRHKSNSKNSTLFFQSSYFTYQLHNILAYFRRFSLRTKPVSKFTLLRTLFTYCKPEATDTEDLVRQGYLTPFCPRTRWSRLREKGITRKKKVKIHPTIFFDSPTTTAFSVPEAFYFPALPLSPFYGASDKNRAGNYIRSRVNPDEVRKRVEITSKCGVTLHEVEELPTTHLFYHFCPVITA</sequence>
<accession>A0A195F4L8</accession>